<evidence type="ECO:0000313" key="1">
    <source>
        <dbReference type="EMBL" id="KAL2732323.1"/>
    </source>
</evidence>
<keyword evidence="2" id="KW-1185">Reference proteome</keyword>
<sequence length="115" mass="13633">MKRRKRKGKREIEISITRQGISGHVFVIIPHPTAMDDNSPYLLLRYSNDQNVIVMIRNCSIFTVLRQPKFDSSMKRLRPSSRFEWSSDRSQVKVINLGSLRRKYIANQRLERLEE</sequence>
<reference evidence="1 2" key="1">
    <citation type="journal article" date="2024" name="Ann. Entomol. Soc. Am.">
        <title>Genomic analyses of the southern and eastern yellowjacket wasps (Hymenoptera: Vespidae) reveal evolutionary signatures of social life.</title>
        <authorList>
            <person name="Catto M.A."/>
            <person name="Caine P.B."/>
            <person name="Orr S.E."/>
            <person name="Hunt B.G."/>
            <person name="Goodisman M.A.D."/>
        </authorList>
    </citation>
    <scope>NUCLEOTIDE SEQUENCE [LARGE SCALE GENOMIC DNA]</scope>
    <source>
        <strain evidence="1">232</strain>
        <tissue evidence="1">Head and thorax</tissue>
    </source>
</reference>
<gene>
    <name evidence="1" type="ORF">V1477_014564</name>
</gene>
<dbReference type="AlphaFoldDB" id="A0ABD2BHV5"/>
<proteinExistence type="predicted"/>
<accession>A0ABD2BHV5</accession>
<name>A0ABD2BHV5_VESMC</name>
<evidence type="ECO:0000313" key="2">
    <source>
        <dbReference type="Proteomes" id="UP001607303"/>
    </source>
</evidence>
<comment type="caution">
    <text evidence="1">The sequence shown here is derived from an EMBL/GenBank/DDBJ whole genome shotgun (WGS) entry which is preliminary data.</text>
</comment>
<organism evidence="1 2">
    <name type="scientific">Vespula maculifrons</name>
    <name type="common">Eastern yellow jacket</name>
    <name type="synonym">Wasp</name>
    <dbReference type="NCBI Taxonomy" id="7453"/>
    <lineage>
        <taxon>Eukaryota</taxon>
        <taxon>Metazoa</taxon>
        <taxon>Ecdysozoa</taxon>
        <taxon>Arthropoda</taxon>
        <taxon>Hexapoda</taxon>
        <taxon>Insecta</taxon>
        <taxon>Pterygota</taxon>
        <taxon>Neoptera</taxon>
        <taxon>Endopterygota</taxon>
        <taxon>Hymenoptera</taxon>
        <taxon>Apocrita</taxon>
        <taxon>Aculeata</taxon>
        <taxon>Vespoidea</taxon>
        <taxon>Vespidae</taxon>
        <taxon>Vespinae</taxon>
        <taxon>Vespula</taxon>
    </lineage>
</organism>
<protein>
    <submittedName>
        <fullName evidence="1">Uncharacterized protein</fullName>
    </submittedName>
</protein>
<dbReference type="Proteomes" id="UP001607303">
    <property type="component" value="Unassembled WGS sequence"/>
</dbReference>
<dbReference type="EMBL" id="JAYRBN010000075">
    <property type="protein sequence ID" value="KAL2732323.1"/>
    <property type="molecule type" value="Genomic_DNA"/>
</dbReference>